<dbReference type="Gene3D" id="1.10.3810.10">
    <property type="entry name" value="Biosynthetic peptidoglycan transglycosylase-like"/>
    <property type="match status" value="1"/>
</dbReference>
<keyword evidence="4" id="KW-0472">Membrane</keyword>
<dbReference type="OrthoDB" id="1530339at2759"/>
<keyword evidence="7" id="KW-1185">Reference proteome</keyword>
<dbReference type="InterPro" id="IPR023346">
    <property type="entry name" value="Lysozyme-like_dom_sf"/>
</dbReference>
<evidence type="ECO:0000259" key="5">
    <source>
        <dbReference type="PROSITE" id="PS50927"/>
    </source>
</evidence>
<dbReference type="FunFam" id="2.90.10.10:FF:000023">
    <property type="entry name" value="G-type lectin S-receptor-like serine/threonine-protein kinase"/>
    <property type="match status" value="1"/>
</dbReference>
<dbReference type="Pfam" id="PF00954">
    <property type="entry name" value="S_locus_glycop"/>
    <property type="match status" value="1"/>
</dbReference>
<dbReference type="SMART" id="SM00108">
    <property type="entry name" value="B_lectin"/>
    <property type="match status" value="1"/>
</dbReference>
<reference evidence="6 7" key="1">
    <citation type="submission" date="2019-06" db="EMBL/GenBank/DDBJ databases">
        <title>A chromosomal-level reference genome of Carpinus fangiana (Coryloideae, Betulaceae).</title>
        <authorList>
            <person name="Yang X."/>
            <person name="Wang Z."/>
            <person name="Zhang L."/>
            <person name="Hao G."/>
            <person name="Liu J."/>
            <person name="Yang Y."/>
        </authorList>
    </citation>
    <scope>NUCLEOTIDE SEQUENCE [LARGE SCALE GENOMIC DNA]</scope>
    <source>
        <strain evidence="6">Cfa_2016G</strain>
        <tissue evidence="6">Leaf</tissue>
    </source>
</reference>
<evidence type="ECO:0000256" key="2">
    <source>
        <dbReference type="ARBA" id="ARBA00023157"/>
    </source>
</evidence>
<dbReference type="CDD" id="cd00028">
    <property type="entry name" value="B_lectin"/>
    <property type="match status" value="1"/>
</dbReference>
<keyword evidence="4" id="KW-0812">Transmembrane</keyword>
<evidence type="ECO:0000256" key="1">
    <source>
        <dbReference type="ARBA" id="ARBA00022729"/>
    </source>
</evidence>
<dbReference type="Gene3D" id="1.10.510.10">
    <property type="entry name" value="Transferase(Phosphotransferase) domain 1"/>
    <property type="match status" value="1"/>
</dbReference>
<evidence type="ECO:0000256" key="3">
    <source>
        <dbReference type="ARBA" id="ARBA00023180"/>
    </source>
</evidence>
<proteinExistence type="predicted"/>
<dbReference type="InterPro" id="IPR051343">
    <property type="entry name" value="G-type_lectin_kinases/EP1-like"/>
</dbReference>
<keyword evidence="3" id="KW-0325">Glycoprotein</keyword>
<dbReference type="InterPro" id="IPR000858">
    <property type="entry name" value="S_locus_glycoprot_dom"/>
</dbReference>
<evidence type="ECO:0000256" key="4">
    <source>
        <dbReference type="SAM" id="Phobius"/>
    </source>
</evidence>
<keyword evidence="4" id="KW-1133">Transmembrane helix</keyword>
<dbReference type="Gene3D" id="2.90.10.10">
    <property type="entry name" value="Bulb-type lectin domain"/>
    <property type="match status" value="1"/>
</dbReference>
<organism evidence="6 7">
    <name type="scientific">Carpinus fangiana</name>
    <dbReference type="NCBI Taxonomy" id="176857"/>
    <lineage>
        <taxon>Eukaryota</taxon>
        <taxon>Viridiplantae</taxon>
        <taxon>Streptophyta</taxon>
        <taxon>Embryophyta</taxon>
        <taxon>Tracheophyta</taxon>
        <taxon>Spermatophyta</taxon>
        <taxon>Magnoliopsida</taxon>
        <taxon>eudicotyledons</taxon>
        <taxon>Gunneridae</taxon>
        <taxon>Pentapetalae</taxon>
        <taxon>rosids</taxon>
        <taxon>fabids</taxon>
        <taxon>Fagales</taxon>
        <taxon>Betulaceae</taxon>
        <taxon>Carpinus</taxon>
    </lineage>
</organism>
<dbReference type="PANTHER" id="PTHR47976">
    <property type="entry name" value="G-TYPE LECTIN S-RECEPTOR-LIKE SERINE/THREONINE-PROTEIN KINASE SD2-5"/>
    <property type="match status" value="1"/>
</dbReference>
<dbReference type="Pfam" id="PF01453">
    <property type="entry name" value="B_lectin"/>
    <property type="match status" value="1"/>
</dbReference>
<protein>
    <recommendedName>
        <fullName evidence="5">Bulb-type lectin domain-containing protein</fullName>
    </recommendedName>
</protein>
<dbReference type="PANTHER" id="PTHR47976:SF52">
    <property type="entry name" value="PROTEIN KINASE DOMAIN-CONTAINING PROTEIN"/>
    <property type="match status" value="1"/>
</dbReference>
<dbReference type="InterPro" id="IPR001264">
    <property type="entry name" value="Glyco_trans_51"/>
</dbReference>
<dbReference type="AlphaFoldDB" id="A0A5N6RHS1"/>
<gene>
    <name evidence="6" type="ORF">FH972_015985</name>
</gene>
<name>A0A5N6RHS1_9ROSI</name>
<dbReference type="SUPFAM" id="SSF51110">
    <property type="entry name" value="alpha-D-mannose-specific plant lectins"/>
    <property type="match status" value="1"/>
</dbReference>
<feature type="domain" description="Bulb-type lectin" evidence="5">
    <location>
        <begin position="62"/>
        <end position="180"/>
    </location>
</feature>
<dbReference type="GO" id="GO:0048544">
    <property type="term" value="P:recognition of pollen"/>
    <property type="evidence" value="ECO:0007669"/>
    <property type="project" value="InterPro"/>
</dbReference>
<feature type="transmembrane region" description="Helical" evidence="4">
    <location>
        <begin position="477"/>
        <end position="499"/>
    </location>
</feature>
<sequence length="885" mass="99393">MEKTRVNHICPHHYAFHQNSSHFSLFFIPSNLCMGYFLFFPTIFLVFPLVSGFPLSEFIRPNFTSSKYQLIDNNGAFLSSHNGTFTAAIVNPSAQQTNFYLCVIHVASNTIIWSANRDAPISESGTVTLTTKGIAIADQDGKPGWSTPPLQSSVYTLLLTEMGNLVLLDHSNGSLWESFHYPTDTIVIGQHLPVGTYLSSARSDYDLSSGDYRLTVSTSDALLQWYQQTYWKLSMDTKAYINSNYIVEYMAINRTGLYLFGRNELVVVIQLILPPADFRIAKLGASGQFSVSRYFSANWVQEFLGPDDDCKIPFICGQIGLCTYNPPSSTPICSCPLGFHVGSQNMSGCVPSDGSYSLPFACNSTNNDSQLNSSLISYLWLGYRTEYFSTEFYDPLKYNVSLSVCEDLCSRDCSCLGIFYENSSGSCYVLENELGSIISGNADESDLQGYIKTLVGSNTPNPNGSSSSSNERQKVPVAALVLLPFTGFFLLVALGFLLWRRWRLSKSKEIKLRCCSSHSSEDLDSFYIPGLPKRFYYEELDMHEQGKYLELADPRLQGRVTREEVEKLVRVALCCLHEEPMLRPNMVNVVGMLEGGTPLAHPVIESLNFLRFYGRRFTEASTIMEPSGSMPYPLANASTSTTNGFHTDRQYEKMLKDCHNIDLVDVIPNIKHHSVDEINDVLLVKNTFLKNERTLPRKIVEMVLALALERTMSKRRILSCYVNKIYWGHGIYDIKSASLFYFGKHPSLLSLGESAMLAGIIPAPELRSPLRDLNRGKTFQARVLRRMVEVGSLDVETALSVVKQSLQLRVDMSEYSDGLLHLLPFSKEGLDASSKLNQGGTVSILKDVWNWERESKILEAWEDMERWAIKVGPIKHGTSAKKFWL</sequence>
<dbReference type="Pfam" id="PF00912">
    <property type="entry name" value="Transgly"/>
    <property type="match status" value="1"/>
</dbReference>
<dbReference type="SUPFAM" id="SSF53955">
    <property type="entry name" value="Lysozyme-like"/>
    <property type="match status" value="1"/>
</dbReference>
<dbReference type="InterPro" id="IPR001480">
    <property type="entry name" value="Bulb-type_lectin_dom"/>
</dbReference>
<keyword evidence="1" id="KW-0732">Signal</keyword>
<dbReference type="InterPro" id="IPR036950">
    <property type="entry name" value="PBP_transglycosylase"/>
</dbReference>
<dbReference type="InterPro" id="IPR036426">
    <property type="entry name" value="Bulb-type_lectin_dom_sf"/>
</dbReference>
<accession>A0A5N6RHS1</accession>
<dbReference type="EMBL" id="CM017326">
    <property type="protein sequence ID" value="KAE8077420.1"/>
    <property type="molecule type" value="Genomic_DNA"/>
</dbReference>
<evidence type="ECO:0000313" key="7">
    <source>
        <dbReference type="Proteomes" id="UP000327013"/>
    </source>
</evidence>
<dbReference type="PROSITE" id="PS50927">
    <property type="entry name" value="BULB_LECTIN"/>
    <property type="match status" value="1"/>
</dbReference>
<evidence type="ECO:0000313" key="6">
    <source>
        <dbReference type="EMBL" id="KAE8077420.1"/>
    </source>
</evidence>
<feature type="transmembrane region" description="Helical" evidence="4">
    <location>
        <begin position="25"/>
        <end position="50"/>
    </location>
</feature>
<keyword evidence="2" id="KW-1015">Disulfide bond</keyword>
<dbReference type="Proteomes" id="UP000327013">
    <property type="component" value="Chromosome 6"/>
</dbReference>